<proteinExistence type="predicted"/>
<name>A0A0E9SCI5_ANGAN</name>
<reference evidence="1" key="1">
    <citation type="submission" date="2014-11" db="EMBL/GenBank/DDBJ databases">
        <authorList>
            <person name="Amaro Gonzalez C."/>
        </authorList>
    </citation>
    <scope>NUCLEOTIDE SEQUENCE</scope>
</reference>
<reference evidence="1" key="2">
    <citation type="journal article" date="2015" name="Fish Shellfish Immunol.">
        <title>Early steps in the European eel (Anguilla anguilla)-Vibrio vulnificus interaction in the gills: Role of the RtxA13 toxin.</title>
        <authorList>
            <person name="Callol A."/>
            <person name="Pajuelo D."/>
            <person name="Ebbesson L."/>
            <person name="Teles M."/>
            <person name="MacKenzie S."/>
            <person name="Amaro C."/>
        </authorList>
    </citation>
    <scope>NUCLEOTIDE SEQUENCE</scope>
</reference>
<evidence type="ECO:0000313" key="1">
    <source>
        <dbReference type="EMBL" id="JAH38952.1"/>
    </source>
</evidence>
<sequence>MVVLPPELGKLTPSPKGQRASLPLITLSNVLHTVSGQIARYFCYYINKHFNQRLCTNQTKVLHRSGFSIRELTLSSG</sequence>
<accession>A0A0E9SCI5</accession>
<protein>
    <submittedName>
        <fullName evidence="1">Uncharacterized protein</fullName>
    </submittedName>
</protein>
<dbReference type="EMBL" id="GBXM01069625">
    <property type="protein sequence ID" value="JAH38952.1"/>
    <property type="molecule type" value="Transcribed_RNA"/>
</dbReference>
<dbReference type="AlphaFoldDB" id="A0A0E9SCI5"/>
<organism evidence="1">
    <name type="scientific">Anguilla anguilla</name>
    <name type="common">European freshwater eel</name>
    <name type="synonym">Muraena anguilla</name>
    <dbReference type="NCBI Taxonomy" id="7936"/>
    <lineage>
        <taxon>Eukaryota</taxon>
        <taxon>Metazoa</taxon>
        <taxon>Chordata</taxon>
        <taxon>Craniata</taxon>
        <taxon>Vertebrata</taxon>
        <taxon>Euteleostomi</taxon>
        <taxon>Actinopterygii</taxon>
        <taxon>Neopterygii</taxon>
        <taxon>Teleostei</taxon>
        <taxon>Anguilliformes</taxon>
        <taxon>Anguillidae</taxon>
        <taxon>Anguilla</taxon>
    </lineage>
</organism>